<keyword evidence="3" id="KW-1185">Reference proteome</keyword>
<comment type="caution">
    <text evidence="2">The sequence shown here is derived from an EMBL/GenBank/DDBJ whole genome shotgun (WGS) entry which is preliminary data.</text>
</comment>
<reference evidence="2 3" key="1">
    <citation type="submission" date="2018-12" db="EMBL/GenBank/DDBJ databases">
        <authorList>
            <person name="Toschakov S.V."/>
        </authorList>
    </citation>
    <scope>NUCLEOTIDE SEQUENCE [LARGE SCALE GENOMIC DNA]</scope>
    <source>
        <strain evidence="2 3">GM2012</strain>
    </source>
</reference>
<dbReference type="PANTHER" id="PTHR39673">
    <property type="entry name" value="TUNGSTEN FORMYLMETHANOFURAN DEHYDROGENASE, SUBUNIT C (FWDC)"/>
    <property type="match status" value="1"/>
</dbReference>
<dbReference type="Gene3D" id="2.160.20.60">
    <property type="entry name" value="Glutamate synthase, alpha subunit, C-terminal domain"/>
    <property type="match status" value="1"/>
</dbReference>
<dbReference type="InterPro" id="IPR017550">
    <property type="entry name" value="Formylmethanofuran_DH_suC"/>
</dbReference>
<gene>
    <name evidence="2" type="ORF">TsocGM_20510</name>
</gene>
<dbReference type="GO" id="GO:0018493">
    <property type="term" value="F:formylmethanofuran dehydrogenase activity"/>
    <property type="evidence" value="ECO:0007669"/>
    <property type="project" value="InterPro"/>
</dbReference>
<proteinExistence type="predicted"/>
<dbReference type="Pfam" id="PF01493">
    <property type="entry name" value="GXGXG"/>
    <property type="match status" value="1"/>
</dbReference>
<dbReference type="GO" id="GO:0015948">
    <property type="term" value="P:methanogenesis"/>
    <property type="evidence" value="ECO:0007669"/>
    <property type="project" value="InterPro"/>
</dbReference>
<dbReference type="GO" id="GO:0046914">
    <property type="term" value="F:transition metal ion binding"/>
    <property type="evidence" value="ECO:0007669"/>
    <property type="project" value="InterPro"/>
</dbReference>
<name>A0A432MEY0_9BACT</name>
<evidence type="ECO:0000259" key="1">
    <source>
        <dbReference type="Pfam" id="PF01493"/>
    </source>
</evidence>
<dbReference type="Proteomes" id="UP000280296">
    <property type="component" value="Unassembled WGS sequence"/>
</dbReference>
<dbReference type="OrthoDB" id="269067at2"/>
<dbReference type="SUPFAM" id="SSF69336">
    <property type="entry name" value="Alpha subunit of glutamate synthase, C-terminal domain"/>
    <property type="match status" value="1"/>
</dbReference>
<reference evidence="2 3" key="2">
    <citation type="submission" date="2019-01" db="EMBL/GenBank/DDBJ databases">
        <title>Tautonia sociabilis, a novel thermotolerant planctomycete of Isosphaeraceae family, isolated from a 4000 m deep subterranean habitat.</title>
        <authorList>
            <person name="Kovaleva O.L."/>
            <person name="Elcheninov A.G."/>
            <person name="Van Heerden E."/>
            <person name="Toshchakov S.V."/>
            <person name="Novikov A."/>
            <person name="Bonch-Osmolovskaya E.A."/>
            <person name="Kublanov I.V."/>
        </authorList>
    </citation>
    <scope>NUCLEOTIDE SEQUENCE [LARGE SCALE GENOMIC DNA]</scope>
    <source>
        <strain evidence="2 3">GM2012</strain>
    </source>
</reference>
<dbReference type="AlphaFoldDB" id="A0A432MEY0"/>
<evidence type="ECO:0000313" key="2">
    <source>
        <dbReference type="EMBL" id="RUL84315.1"/>
    </source>
</evidence>
<protein>
    <submittedName>
        <fullName evidence="2">Formylmethanofuran dehydrogenase subunit C</fullName>
    </submittedName>
</protein>
<dbReference type="NCBIfam" id="TIGR03122">
    <property type="entry name" value="one_C_dehyd_C"/>
    <property type="match status" value="1"/>
</dbReference>
<feature type="domain" description="Glutamate synthase alpha subunit C-terminal" evidence="1">
    <location>
        <begin position="82"/>
        <end position="213"/>
    </location>
</feature>
<dbReference type="InterPro" id="IPR002489">
    <property type="entry name" value="Glu_synth_asu_C"/>
</dbReference>
<dbReference type="EMBL" id="RYZH01000050">
    <property type="protein sequence ID" value="RUL84315.1"/>
    <property type="molecule type" value="Genomic_DNA"/>
</dbReference>
<accession>A0A432MEY0</accession>
<dbReference type="InterPro" id="IPR036485">
    <property type="entry name" value="Glu_synth_asu_C_sf"/>
</dbReference>
<dbReference type="PANTHER" id="PTHR39673:SF5">
    <property type="entry name" value="TUNGSTEN-CONTAINING FORMYLMETHANOFURAN DEHYDROGENASE 2 SUBUNIT C"/>
    <property type="match status" value="1"/>
</dbReference>
<organism evidence="2 3">
    <name type="scientific">Tautonia sociabilis</name>
    <dbReference type="NCBI Taxonomy" id="2080755"/>
    <lineage>
        <taxon>Bacteria</taxon>
        <taxon>Pseudomonadati</taxon>
        <taxon>Planctomycetota</taxon>
        <taxon>Planctomycetia</taxon>
        <taxon>Isosphaerales</taxon>
        <taxon>Isosphaeraceae</taxon>
        <taxon>Tautonia</taxon>
    </lineage>
</organism>
<dbReference type="RefSeq" id="WP_126727332.1">
    <property type="nucleotide sequence ID" value="NZ_RYZH01000050.1"/>
</dbReference>
<evidence type="ECO:0000313" key="3">
    <source>
        <dbReference type="Proteomes" id="UP000280296"/>
    </source>
</evidence>
<sequence length="274" mass="28011">MPLLMTWTASTSLPVESDALRPDVIAGRSAEEVAGLPARVGKETVPLGDLFRIEGEGGDGHLILEGDLAHVRRIGAGMASGRLTIRGDVGPHLGAEMLGGTIELTGAASSWAGAEMRGGLIRIRGAAGDALGAAYPGSRRGMRDGEILVEGPVGRDAGLAMRRGLIAVSGPASDGLGRGMIAGSILAFGRVGRLVGAGMKRGTIALFDPGPSFEPSPTFAASGSFAMPVLTILLRHLLDRGFPVPAGLEGASVSRYNGDLLDRGQGEILCLEAD</sequence>